<dbReference type="EMBL" id="JAUTXU010000133">
    <property type="protein sequence ID" value="KAK3704990.1"/>
    <property type="molecule type" value="Genomic_DNA"/>
</dbReference>
<dbReference type="Proteomes" id="UP001281147">
    <property type="component" value="Unassembled WGS sequence"/>
</dbReference>
<protein>
    <submittedName>
        <fullName evidence="1">Uncharacterized protein</fullName>
    </submittedName>
</protein>
<accession>A0ACC3MZ19</accession>
<comment type="caution">
    <text evidence="1">The sequence shown here is derived from an EMBL/GenBank/DDBJ whole genome shotgun (WGS) entry which is preliminary data.</text>
</comment>
<reference evidence="1" key="1">
    <citation type="submission" date="2023-07" db="EMBL/GenBank/DDBJ databases">
        <title>Black Yeasts Isolated from many extreme environments.</title>
        <authorList>
            <person name="Coleine C."/>
            <person name="Stajich J.E."/>
            <person name="Selbmann L."/>
        </authorList>
    </citation>
    <scope>NUCLEOTIDE SEQUENCE</scope>
    <source>
        <strain evidence="1">CCFEE 5714</strain>
    </source>
</reference>
<keyword evidence="2" id="KW-1185">Reference proteome</keyword>
<name>A0ACC3MZ19_9PEZI</name>
<sequence length="80" mass="8625">MAEGQRAAEETKSVFHQLGHASEGLRKNINSYADNLVGGNKVHGSTGIHPDAKKTGDELGKGVETAGRKVEEVIDQNKRR</sequence>
<gene>
    <name evidence="1" type="ORF">LTR37_013507</name>
</gene>
<evidence type="ECO:0000313" key="1">
    <source>
        <dbReference type="EMBL" id="KAK3704990.1"/>
    </source>
</evidence>
<organism evidence="1 2">
    <name type="scientific">Vermiconidia calcicola</name>
    <dbReference type="NCBI Taxonomy" id="1690605"/>
    <lineage>
        <taxon>Eukaryota</taxon>
        <taxon>Fungi</taxon>
        <taxon>Dikarya</taxon>
        <taxon>Ascomycota</taxon>
        <taxon>Pezizomycotina</taxon>
        <taxon>Dothideomycetes</taxon>
        <taxon>Dothideomycetidae</taxon>
        <taxon>Mycosphaerellales</taxon>
        <taxon>Extremaceae</taxon>
        <taxon>Vermiconidia</taxon>
    </lineage>
</organism>
<evidence type="ECO:0000313" key="2">
    <source>
        <dbReference type="Proteomes" id="UP001281147"/>
    </source>
</evidence>
<proteinExistence type="predicted"/>